<keyword evidence="4" id="KW-0479">Metal-binding</keyword>
<dbReference type="Gene3D" id="3.40.390.10">
    <property type="entry name" value="Collagenase (Catalytic Domain)"/>
    <property type="match status" value="1"/>
</dbReference>
<comment type="similarity">
    <text evidence="2">Belongs to the peptidase M13 family.</text>
</comment>
<evidence type="ECO:0000256" key="5">
    <source>
        <dbReference type="ARBA" id="ARBA00022801"/>
    </source>
</evidence>
<dbReference type="InterPro" id="IPR000718">
    <property type="entry name" value="Peptidase_M13"/>
</dbReference>
<name>A0A9Q3RZK3_9SPHN</name>
<evidence type="ECO:0000256" key="7">
    <source>
        <dbReference type="ARBA" id="ARBA00023049"/>
    </source>
</evidence>
<evidence type="ECO:0000256" key="1">
    <source>
        <dbReference type="ARBA" id="ARBA00001947"/>
    </source>
</evidence>
<feature type="domain" description="Peptidase M13 C-terminal" evidence="8">
    <location>
        <begin position="490"/>
        <end position="692"/>
    </location>
</feature>
<keyword evidence="6" id="KW-0862">Zinc</keyword>
<dbReference type="EMBL" id="JAHVKP010000001">
    <property type="protein sequence ID" value="MBY6217351.1"/>
    <property type="molecule type" value="Genomic_DNA"/>
</dbReference>
<dbReference type="Pfam" id="PF01431">
    <property type="entry name" value="Peptidase_M13"/>
    <property type="match status" value="1"/>
</dbReference>
<evidence type="ECO:0000313" key="11">
    <source>
        <dbReference type="Proteomes" id="UP000824927"/>
    </source>
</evidence>
<keyword evidence="3" id="KW-0645">Protease</keyword>
<evidence type="ECO:0000313" key="10">
    <source>
        <dbReference type="EMBL" id="MBY6217351.1"/>
    </source>
</evidence>
<dbReference type="CDD" id="cd08662">
    <property type="entry name" value="M13"/>
    <property type="match status" value="1"/>
</dbReference>
<evidence type="ECO:0000256" key="6">
    <source>
        <dbReference type="ARBA" id="ARBA00022833"/>
    </source>
</evidence>
<dbReference type="InterPro" id="IPR042089">
    <property type="entry name" value="Peptidase_M13_dom_2"/>
</dbReference>
<accession>A0A9Q3RZK3</accession>
<dbReference type="Proteomes" id="UP000824927">
    <property type="component" value="Unassembled WGS sequence"/>
</dbReference>
<comment type="cofactor">
    <cofactor evidence="1">
        <name>Zn(2+)</name>
        <dbReference type="ChEBI" id="CHEBI:29105"/>
    </cofactor>
</comment>
<dbReference type="PROSITE" id="PS51257">
    <property type="entry name" value="PROKAR_LIPOPROTEIN"/>
    <property type="match status" value="1"/>
</dbReference>
<dbReference type="PRINTS" id="PR00786">
    <property type="entry name" value="NEPRILYSIN"/>
</dbReference>
<dbReference type="InterPro" id="IPR008753">
    <property type="entry name" value="Peptidase_M13_N"/>
</dbReference>
<comment type="caution">
    <text evidence="10">The sequence shown here is derived from an EMBL/GenBank/DDBJ whole genome shotgun (WGS) entry which is preliminary data.</text>
</comment>
<dbReference type="RefSeq" id="WP_222404489.1">
    <property type="nucleotide sequence ID" value="NZ_JAHVKP010000001.1"/>
</dbReference>
<keyword evidence="7" id="KW-0482">Metalloprotease</keyword>
<proteinExistence type="inferred from homology"/>
<dbReference type="GO" id="GO:0004222">
    <property type="term" value="F:metalloendopeptidase activity"/>
    <property type="evidence" value="ECO:0007669"/>
    <property type="project" value="InterPro"/>
</dbReference>
<dbReference type="InterPro" id="IPR018497">
    <property type="entry name" value="Peptidase_M13_C"/>
</dbReference>
<evidence type="ECO:0000256" key="2">
    <source>
        <dbReference type="ARBA" id="ARBA00007357"/>
    </source>
</evidence>
<sequence length="695" mass="76853">MLKAHLLATVTAGLILTGCSSTSDVAVAEPPAPVATNSNPDELDFALVNMDRSVDPGDDFYRYAAGGWLDRVERPESMGQLSFMTLVTKRMGKQLEGLVSEAATSADSAPEGSPIRQVGTLWNAFMDEQKIETAGLAPLQPELDRLAAVSNNEELAAYLAHFGLITGQWPFMELDVFEGISDATQGELYLSPGNLSLNLQAIYEMPADAPPRKLFEKFAADTLMTAGVREAEAMALGADAVAIETILHNGKTDPVLMVDYRNWNNPRTIAQVQEQIPELPLQALLEPLGLGDARKFTVTHKDYPAAVSQVLSEYSIEQIKAYLSFRLLQTFSGVMASEFSKPAKDFNAALGFPTSTPPRSNTAMGMIRTVLPLPLGQLYVENFFDPETKTKGEDMIRRIQAAFRARVERNEWLDEPTRAEALRKIDGFYYEVGIPDRWVDYSNVEIGDDMVQNVINVNTFWIRRELSGAGEPIDRWAFSDPTHTAPINVNAAYNPSANGFEVTAGIAQPPAFQADMDAPIYFCRLGAVIGHEMTHGFDSGGRLFDSTGSLRDWFTEDDTAYFEKEAQKLVEQGDKYEPIPGSFMKGGLTVKENLADIGGISLAHDALMTYLAENPEENVEIDGLNPSQRCFIAWAQMWAEKASEQTVKLQLEDNHAPGPYRTYAPLQHLDAFYEAFDVEEGDPMWLAPEKRVNIW</sequence>
<dbReference type="Pfam" id="PF05649">
    <property type="entry name" value="Peptidase_M13_N"/>
    <property type="match status" value="1"/>
</dbReference>
<dbReference type="PANTHER" id="PTHR11733">
    <property type="entry name" value="ZINC METALLOPROTEASE FAMILY M13 NEPRILYSIN-RELATED"/>
    <property type="match status" value="1"/>
</dbReference>
<evidence type="ECO:0000259" key="8">
    <source>
        <dbReference type="Pfam" id="PF01431"/>
    </source>
</evidence>
<dbReference type="PANTHER" id="PTHR11733:SF167">
    <property type="entry name" value="FI17812P1-RELATED"/>
    <property type="match status" value="1"/>
</dbReference>
<evidence type="ECO:0000256" key="3">
    <source>
        <dbReference type="ARBA" id="ARBA00022670"/>
    </source>
</evidence>
<evidence type="ECO:0000256" key="4">
    <source>
        <dbReference type="ARBA" id="ARBA00022723"/>
    </source>
</evidence>
<dbReference type="PROSITE" id="PS51885">
    <property type="entry name" value="NEPRILYSIN"/>
    <property type="match status" value="1"/>
</dbReference>
<dbReference type="GO" id="GO:0046872">
    <property type="term" value="F:metal ion binding"/>
    <property type="evidence" value="ECO:0007669"/>
    <property type="project" value="UniProtKB-KW"/>
</dbReference>
<feature type="domain" description="Peptidase M13 N-terminal" evidence="9">
    <location>
        <begin position="56"/>
        <end position="435"/>
    </location>
</feature>
<reference evidence="10" key="1">
    <citation type="submission" date="2021-06" db="EMBL/GenBank/DDBJ databases">
        <title>50 bacteria genomes isolated from Dapeng, Shenzhen, China.</title>
        <authorList>
            <person name="Zheng W."/>
            <person name="Yu S."/>
            <person name="Huang Y."/>
        </authorList>
    </citation>
    <scope>NUCLEOTIDE SEQUENCE</scope>
    <source>
        <strain evidence="10">DP4N28-2</strain>
    </source>
</reference>
<dbReference type="GO" id="GO:0016485">
    <property type="term" value="P:protein processing"/>
    <property type="evidence" value="ECO:0007669"/>
    <property type="project" value="TreeGrafter"/>
</dbReference>
<organism evidence="10 11">
    <name type="scientific">Qipengyuania aquimaris</name>
    <dbReference type="NCBI Taxonomy" id="255984"/>
    <lineage>
        <taxon>Bacteria</taxon>
        <taxon>Pseudomonadati</taxon>
        <taxon>Pseudomonadota</taxon>
        <taxon>Alphaproteobacteria</taxon>
        <taxon>Sphingomonadales</taxon>
        <taxon>Erythrobacteraceae</taxon>
        <taxon>Qipengyuania</taxon>
    </lineage>
</organism>
<dbReference type="GO" id="GO:0005886">
    <property type="term" value="C:plasma membrane"/>
    <property type="evidence" value="ECO:0007669"/>
    <property type="project" value="TreeGrafter"/>
</dbReference>
<dbReference type="InterPro" id="IPR024079">
    <property type="entry name" value="MetalloPept_cat_dom_sf"/>
</dbReference>
<gene>
    <name evidence="10" type="ORF">KUV31_03240</name>
</gene>
<dbReference type="AlphaFoldDB" id="A0A9Q3RZK3"/>
<dbReference type="SUPFAM" id="SSF55486">
    <property type="entry name" value="Metalloproteases ('zincins'), catalytic domain"/>
    <property type="match status" value="1"/>
</dbReference>
<protein>
    <submittedName>
        <fullName evidence="10">M13 family metallopeptidase</fullName>
    </submittedName>
</protein>
<keyword evidence="5" id="KW-0378">Hydrolase</keyword>
<evidence type="ECO:0000259" key="9">
    <source>
        <dbReference type="Pfam" id="PF05649"/>
    </source>
</evidence>
<dbReference type="Gene3D" id="1.10.1380.10">
    <property type="entry name" value="Neutral endopeptidase , domain2"/>
    <property type="match status" value="1"/>
</dbReference>